<keyword evidence="3" id="KW-0808">Transferase</keyword>
<dbReference type="Proteomes" id="UP000682111">
    <property type="component" value="Unassembled WGS sequence"/>
</dbReference>
<keyword evidence="6" id="KW-0414">Isoprene biosynthesis</keyword>
<evidence type="ECO:0000256" key="2">
    <source>
        <dbReference type="ARBA" id="ARBA00006706"/>
    </source>
</evidence>
<keyword evidence="4" id="KW-0479">Metal-binding</keyword>
<dbReference type="InterPro" id="IPR008949">
    <property type="entry name" value="Isoprenoid_synthase_dom_sf"/>
</dbReference>
<evidence type="ECO:0000313" key="8">
    <source>
        <dbReference type="Proteomes" id="UP000682111"/>
    </source>
</evidence>
<evidence type="ECO:0000256" key="3">
    <source>
        <dbReference type="ARBA" id="ARBA00022679"/>
    </source>
</evidence>
<dbReference type="GO" id="GO:0046872">
    <property type="term" value="F:metal ion binding"/>
    <property type="evidence" value="ECO:0007669"/>
    <property type="project" value="UniProtKB-KW"/>
</dbReference>
<evidence type="ECO:0000313" key="7">
    <source>
        <dbReference type="EMBL" id="GIN63569.1"/>
    </source>
</evidence>
<dbReference type="CDD" id="cd00685">
    <property type="entry name" value="Trans_IPPS_HT"/>
    <property type="match status" value="1"/>
</dbReference>
<dbReference type="SFLD" id="SFLDS00005">
    <property type="entry name" value="Isoprenoid_Synthase_Type_I"/>
    <property type="match status" value="1"/>
</dbReference>
<evidence type="ECO:0000256" key="6">
    <source>
        <dbReference type="ARBA" id="ARBA00023229"/>
    </source>
</evidence>
<organism evidence="7 8">
    <name type="scientific">Robertmurraya siralis</name>
    <dbReference type="NCBI Taxonomy" id="77777"/>
    <lineage>
        <taxon>Bacteria</taxon>
        <taxon>Bacillati</taxon>
        <taxon>Bacillota</taxon>
        <taxon>Bacilli</taxon>
        <taxon>Bacillales</taxon>
        <taxon>Bacillaceae</taxon>
        <taxon>Robertmurraya</taxon>
    </lineage>
</organism>
<evidence type="ECO:0000256" key="5">
    <source>
        <dbReference type="ARBA" id="ARBA00022842"/>
    </source>
</evidence>
<dbReference type="SUPFAM" id="SSF48576">
    <property type="entry name" value="Terpenoid synthases"/>
    <property type="match status" value="2"/>
</dbReference>
<dbReference type="GO" id="GO:0004659">
    <property type="term" value="F:prenyltransferase activity"/>
    <property type="evidence" value="ECO:0007669"/>
    <property type="project" value="InterPro"/>
</dbReference>
<dbReference type="EMBL" id="BORC01000007">
    <property type="protein sequence ID" value="GIN63569.1"/>
    <property type="molecule type" value="Genomic_DNA"/>
</dbReference>
<dbReference type="PROSITE" id="PS00723">
    <property type="entry name" value="POLYPRENYL_SYNTHASE_1"/>
    <property type="match status" value="1"/>
</dbReference>
<reference evidence="7" key="1">
    <citation type="submission" date="2021-03" db="EMBL/GenBank/DDBJ databases">
        <title>Antimicrobial resistance genes in bacteria isolated from Japanese honey, and their potential for conferring macrolide and lincosamide resistance in the American foulbrood pathogen Paenibacillus larvae.</title>
        <authorList>
            <person name="Okamoto M."/>
            <person name="Kumagai M."/>
            <person name="Kanamori H."/>
            <person name="Takamatsu D."/>
        </authorList>
    </citation>
    <scope>NUCLEOTIDE SEQUENCE</scope>
    <source>
        <strain evidence="7">J27TS8</strain>
    </source>
</reference>
<name>A0A919WL33_9BACI</name>
<evidence type="ECO:0000256" key="1">
    <source>
        <dbReference type="ARBA" id="ARBA00001946"/>
    </source>
</evidence>
<accession>A0A919WL33</accession>
<comment type="cofactor">
    <cofactor evidence="1">
        <name>Mg(2+)</name>
        <dbReference type="ChEBI" id="CHEBI:18420"/>
    </cofactor>
</comment>
<dbReference type="Pfam" id="PF00348">
    <property type="entry name" value="polyprenyl_synt"/>
    <property type="match status" value="1"/>
</dbReference>
<dbReference type="InterPro" id="IPR033749">
    <property type="entry name" value="Polyprenyl_synt_CS"/>
</dbReference>
<keyword evidence="5" id="KW-0460">Magnesium</keyword>
<evidence type="ECO:0000256" key="4">
    <source>
        <dbReference type="ARBA" id="ARBA00022723"/>
    </source>
</evidence>
<proteinExistence type="inferred from homology"/>
<dbReference type="PANTHER" id="PTHR43281:SF1">
    <property type="entry name" value="FARNESYL DIPHOSPHATE SYNTHASE"/>
    <property type="match status" value="1"/>
</dbReference>
<dbReference type="GO" id="GO:0008299">
    <property type="term" value="P:isoprenoid biosynthetic process"/>
    <property type="evidence" value="ECO:0007669"/>
    <property type="project" value="UniProtKB-KW"/>
</dbReference>
<comment type="caution">
    <text evidence="7">The sequence shown here is derived from an EMBL/GenBank/DDBJ whole genome shotgun (WGS) entry which is preliminary data.</text>
</comment>
<dbReference type="RefSeq" id="WP_212934210.1">
    <property type="nucleotide sequence ID" value="NZ_BORC01000007.1"/>
</dbReference>
<protein>
    <submittedName>
        <fullName evidence="7">Uncharacterized protein</fullName>
    </submittedName>
</protein>
<dbReference type="Gene3D" id="1.10.600.10">
    <property type="entry name" value="Farnesyl Diphosphate Synthase"/>
    <property type="match status" value="1"/>
</dbReference>
<keyword evidence="8" id="KW-1185">Reference proteome</keyword>
<comment type="similarity">
    <text evidence="2">Belongs to the FPP/GGPP synthase family.</text>
</comment>
<dbReference type="PANTHER" id="PTHR43281">
    <property type="entry name" value="FARNESYL DIPHOSPHATE SYNTHASE"/>
    <property type="match status" value="1"/>
</dbReference>
<dbReference type="InterPro" id="IPR000092">
    <property type="entry name" value="Polyprenyl_synt"/>
</dbReference>
<gene>
    <name evidence="7" type="ORF">J27TS8_35620</name>
</gene>
<dbReference type="AlphaFoldDB" id="A0A919WL33"/>
<sequence>MREELQRKVEQSYQRAEERASLYFQSLLERVQQKSYVSILINDFKAWKHDHIRYHSVISFFSKKQKKKVSGEYRSYIKWLDEAGKLDSYLDRSLSYIYMRDLGKSLDSPETKERVRKIVESLKEYLTQERKMKEEPFSMKGLYRWAQREKVETTVIWLIDKLKRVSKQLPEGMDAEHAQRKILKIIGGVLLHEIEEIENEQVIGELRVERLTQALKMGYAYGLTYPFIDDLLDSDVLSPSEKKQYSQLIRTTLTTGTVPALGKWTQETEPLMKYIHAELREAFEAIKKQQRSTTIDEFFEQSYVFFQSQEIDRNKDLNNRNYTNEDLFIPIILKSSSSRLIVRTVLGASLDEGFGQRTFYYGIYNQLADDFSDLFDDWKAGAVTPYTYYMKYHQERPDLVNPFELYWTVISYLIHDVYHSDAKTREVILDRAINSLKRFKERVGPSKYEEVMNLFSSPHQKFNRFIQKMAARADEVDFFDKLLRDQMIAALRAERQEQNEFQNAMEEMRTRLKDALVIPDYSITEEPIHEAVNYSLAGDGKRLRPIMAWFMAVKEYNLEEAAVMPLLKSLEYMHTASLIFDDLPAQDNAPLRRGRATLHEVYNVAIAELTGLFLTQKAITEQASLTQFDAKTVLKLIRYASEMTASMCNGQAMDLESKGKTLSLEQLHILSLHKTGLAFEASLVMPAILAQAGDEEVEALKKFASHAGIAFQIKDDLLDVEGELSLLGKRIGIDAANNNATFVSVLGVTEARKAMWEHYCLAMEALEKMPRDLSFLKHFMNYIVNRDY</sequence>